<keyword evidence="2" id="KW-1185">Reference proteome</keyword>
<reference evidence="1" key="3">
    <citation type="journal article" date="2017" name="Nature">
        <title>Genome sequence of the progenitor of the wheat D genome Aegilops tauschii.</title>
        <authorList>
            <person name="Luo M.C."/>
            <person name="Gu Y.Q."/>
            <person name="Puiu D."/>
            <person name="Wang H."/>
            <person name="Twardziok S.O."/>
            <person name="Deal K.R."/>
            <person name="Huo N."/>
            <person name="Zhu T."/>
            <person name="Wang L."/>
            <person name="Wang Y."/>
            <person name="McGuire P.E."/>
            <person name="Liu S."/>
            <person name="Long H."/>
            <person name="Ramasamy R.K."/>
            <person name="Rodriguez J.C."/>
            <person name="Van S.L."/>
            <person name="Yuan L."/>
            <person name="Wang Z."/>
            <person name="Xia Z."/>
            <person name="Xiao L."/>
            <person name="Anderson O.D."/>
            <person name="Ouyang S."/>
            <person name="Liang Y."/>
            <person name="Zimin A.V."/>
            <person name="Pertea G."/>
            <person name="Qi P."/>
            <person name="Bennetzen J.L."/>
            <person name="Dai X."/>
            <person name="Dawson M.W."/>
            <person name="Muller H.G."/>
            <person name="Kugler K."/>
            <person name="Rivarola-Duarte L."/>
            <person name="Spannagl M."/>
            <person name="Mayer K.F.X."/>
            <person name="Lu F.H."/>
            <person name="Bevan M.W."/>
            <person name="Leroy P."/>
            <person name="Li P."/>
            <person name="You F.M."/>
            <person name="Sun Q."/>
            <person name="Liu Z."/>
            <person name="Lyons E."/>
            <person name="Wicker T."/>
            <person name="Salzberg S.L."/>
            <person name="Devos K.M."/>
            <person name="Dvorak J."/>
        </authorList>
    </citation>
    <scope>NUCLEOTIDE SEQUENCE [LARGE SCALE GENOMIC DNA]</scope>
    <source>
        <strain evidence="1">cv. AL8/78</strain>
    </source>
</reference>
<dbReference type="Proteomes" id="UP000015105">
    <property type="component" value="Chromosome 1D"/>
</dbReference>
<sequence length="101" mass="11899">MVDDSLPFRCLGAPSSCFTPPENAGISYLGWCCTAWLSSKFNGDGNCQFWAFVQFYRTPEHRIFVRQQLVKQLGSHWLIMRYILDMSLWITENILRRCQNW</sequence>
<reference evidence="1" key="4">
    <citation type="submission" date="2019-03" db="UniProtKB">
        <authorList>
            <consortium name="EnsemblPlants"/>
        </authorList>
    </citation>
    <scope>IDENTIFICATION</scope>
</reference>
<proteinExistence type="predicted"/>
<reference evidence="1" key="5">
    <citation type="journal article" date="2021" name="G3 (Bethesda)">
        <title>Aegilops tauschii genome assembly Aet v5.0 features greater sequence contiguity and improved annotation.</title>
        <authorList>
            <person name="Wang L."/>
            <person name="Zhu T."/>
            <person name="Rodriguez J.C."/>
            <person name="Deal K.R."/>
            <person name="Dubcovsky J."/>
            <person name="McGuire P.E."/>
            <person name="Lux T."/>
            <person name="Spannagl M."/>
            <person name="Mayer K.F.X."/>
            <person name="Baldrich P."/>
            <person name="Meyers B.C."/>
            <person name="Huo N."/>
            <person name="Gu Y.Q."/>
            <person name="Zhou H."/>
            <person name="Devos K.M."/>
            <person name="Bennetzen J.L."/>
            <person name="Unver T."/>
            <person name="Budak H."/>
            <person name="Gulick P.J."/>
            <person name="Galiba G."/>
            <person name="Kalapos B."/>
            <person name="Nelson D.R."/>
            <person name="Li P."/>
            <person name="You F.M."/>
            <person name="Luo M.C."/>
            <person name="Dvorak J."/>
        </authorList>
    </citation>
    <scope>NUCLEOTIDE SEQUENCE [LARGE SCALE GENOMIC DNA]</scope>
    <source>
        <strain evidence="1">cv. AL8/78</strain>
    </source>
</reference>
<dbReference type="OrthoDB" id="415023at2759"/>
<name>A0A452XVB8_AEGTS</name>
<organism evidence="1 2">
    <name type="scientific">Aegilops tauschii subsp. strangulata</name>
    <name type="common">Goatgrass</name>
    <dbReference type="NCBI Taxonomy" id="200361"/>
    <lineage>
        <taxon>Eukaryota</taxon>
        <taxon>Viridiplantae</taxon>
        <taxon>Streptophyta</taxon>
        <taxon>Embryophyta</taxon>
        <taxon>Tracheophyta</taxon>
        <taxon>Spermatophyta</taxon>
        <taxon>Magnoliopsida</taxon>
        <taxon>Liliopsida</taxon>
        <taxon>Poales</taxon>
        <taxon>Poaceae</taxon>
        <taxon>BOP clade</taxon>
        <taxon>Pooideae</taxon>
        <taxon>Triticodae</taxon>
        <taxon>Triticeae</taxon>
        <taxon>Triticinae</taxon>
        <taxon>Aegilops</taxon>
    </lineage>
</organism>
<evidence type="ECO:0000313" key="2">
    <source>
        <dbReference type="Proteomes" id="UP000015105"/>
    </source>
</evidence>
<reference evidence="2" key="2">
    <citation type="journal article" date="2017" name="Nat. Plants">
        <title>The Aegilops tauschii genome reveals multiple impacts of transposons.</title>
        <authorList>
            <person name="Zhao G."/>
            <person name="Zou C."/>
            <person name="Li K."/>
            <person name="Wang K."/>
            <person name="Li T."/>
            <person name="Gao L."/>
            <person name="Zhang X."/>
            <person name="Wang H."/>
            <person name="Yang Z."/>
            <person name="Liu X."/>
            <person name="Jiang W."/>
            <person name="Mao L."/>
            <person name="Kong X."/>
            <person name="Jiao Y."/>
            <person name="Jia J."/>
        </authorList>
    </citation>
    <scope>NUCLEOTIDE SEQUENCE [LARGE SCALE GENOMIC DNA]</scope>
    <source>
        <strain evidence="2">cv. AL8/78</strain>
    </source>
</reference>
<protein>
    <submittedName>
        <fullName evidence="1">Uncharacterized protein</fullName>
    </submittedName>
</protein>
<dbReference type="EnsemblPlants" id="AET1Gv20182400.1">
    <property type="protein sequence ID" value="AET1Gv20182400.1"/>
    <property type="gene ID" value="AET1Gv20182400"/>
</dbReference>
<accession>A0A452XVB8</accession>
<reference evidence="2" key="1">
    <citation type="journal article" date="2014" name="Science">
        <title>Ancient hybridizations among the ancestral genomes of bread wheat.</title>
        <authorList>
            <consortium name="International Wheat Genome Sequencing Consortium,"/>
            <person name="Marcussen T."/>
            <person name="Sandve S.R."/>
            <person name="Heier L."/>
            <person name="Spannagl M."/>
            <person name="Pfeifer M."/>
            <person name="Jakobsen K.S."/>
            <person name="Wulff B.B."/>
            <person name="Steuernagel B."/>
            <person name="Mayer K.F."/>
            <person name="Olsen O.A."/>
        </authorList>
    </citation>
    <scope>NUCLEOTIDE SEQUENCE [LARGE SCALE GENOMIC DNA]</scope>
    <source>
        <strain evidence="2">cv. AL8/78</strain>
    </source>
</reference>
<dbReference type="Gramene" id="AET1Gv20182400.1">
    <property type="protein sequence ID" value="AET1Gv20182400.1"/>
    <property type="gene ID" value="AET1Gv20182400"/>
</dbReference>
<evidence type="ECO:0000313" key="1">
    <source>
        <dbReference type="EnsemblPlants" id="AET1Gv20182400.1"/>
    </source>
</evidence>
<dbReference type="AlphaFoldDB" id="A0A452XVB8"/>